<feature type="domain" description="Enoyl reductase (ER)" evidence="1">
    <location>
        <begin position="10"/>
        <end position="308"/>
    </location>
</feature>
<organism evidence="2 3">
    <name type="scientific">Paenibacillus antarcticus</name>
    <dbReference type="NCBI Taxonomy" id="253703"/>
    <lineage>
        <taxon>Bacteria</taxon>
        <taxon>Bacillati</taxon>
        <taxon>Bacillota</taxon>
        <taxon>Bacilli</taxon>
        <taxon>Bacillales</taxon>
        <taxon>Paenibacillaceae</taxon>
        <taxon>Paenibacillus</taxon>
    </lineage>
</organism>
<dbReference type="OrthoDB" id="9792162at2"/>
<dbReference type="Pfam" id="PF08240">
    <property type="entry name" value="ADH_N"/>
    <property type="match status" value="1"/>
</dbReference>
<accession>A0A168QQ16</accession>
<dbReference type="GO" id="GO:0016491">
    <property type="term" value="F:oxidoreductase activity"/>
    <property type="evidence" value="ECO:0007669"/>
    <property type="project" value="InterPro"/>
</dbReference>
<dbReference type="InterPro" id="IPR011032">
    <property type="entry name" value="GroES-like_sf"/>
</dbReference>
<gene>
    <name evidence="2" type="ORF">PBAT_03285</name>
</gene>
<evidence type="ECO:0000259" key="1">
    <source>
        <dbReference type="SMART" id="SM00829"/>
    </source>
</evidence>
<comment type="caution">
    <text evidence="2">The sequence shown here is derived from an EMBL/GenBank/DDBJ whole genome shotgun (WGS) entry which is preliminary data.</text>
</comment>
<dbReference type="InterPro" id="IPR020843">
    <property type="entry name" value="ER"/>
</dbReference>
<dbReference type="SMART" id="SM00829">
    <property type="entry name" value="PKS_ER"/>
    <property type="match status" value="1"/>
</dbReference>
<name>A0A168QQ16_9BACL</name>
<dbReference type="EMBL" id="LVJI01000002">
    <property type="protein sequence ID" value="OAB48057.1"/>
    <property type="molecule type" value="Genomic_DNA"/>
</dbReference>
<dbReference type="SUPFAM" id="SSF50129">
    <property type="entry name" value="GroES-like"/>
    <property type="match status" value="1"/>
</dbReference>
<evidence type="ECO:0000313" key="3">
    <source>
        <dbReference type="Proteomes" id="UP000077355"/>
    </source>
</evidence>
<dbReference type="Pfam" id="PF13602">
    <property type="entry name" value="ADH_zinc_N_2"/>
    <property type="match status" value="1"/>
</dbReference>
<dbReference type="InterPro" id="IPR036291">
    <property type="entry name" value="NAD(P)-bd_dom_sf"/>
</dbReference>
<dbReference type="PANTHER" id="PTHR11695">
    <property type="entry name" value="ALCOHOL DEHYDROGENASE RELATED"/>
    <property type="match status" value="1"/>
</dbReference>
<dbReference type="InterPro" id="IPR013154">
    <property type="entry name" value="ADH-like_N"/>
</dbReference>
<protein>
    <recommendedName>
        <fullName evidence="1">Enoyl reductase (ER) domain-containing protein</fullName>
    </recommendedName>
</protein>
<reference evidence="2 3" key="1">
    <citation type="submission" date="2016-03" db="EMBL/GenBank/DDBJ databases">
        <title>Draft genome sequence of Paenibacillus antarcticus CECT 5836.</title>
        <authorList>
            <person name="Shin S.-K."/>
            <person name="Yi H."/>
        </authorList>
    </citation>
    <scope>NUCLEOTIDE SEQUENCE [LARGE SCALE GENOMIC DNA]</scope>
    <source>
        <strain evidence="2 3">CECT 5836</strain>
    </source>
</reference>
<dbReference type="Proteomes" id="UP000077355">
    <property type="component" value="Unassembled WGS sequence"/>
</dbReference>
<dbReference type="PANTHER" id="PTHR11695:SF648">
    <property type="entry name" value="ZINC-BINDING OXIDOREDUCTASE"/>
    <property type="match status" value="1"/>
</dbReference>
<keyword evidence="3" id="KW-1185">Reference proteome</keyword>
<dbReference type="Gene3D" id="3.40.50.720">
    <property type="entry name" value="NAD(P)-binding Rossmann-like Domain"/>
    <property type="match status" value="1"/>
</dbReference>
<dbReference type="InterPro" id="IPR050700">
    <property type="entry name" value="YIM1/Zinc_Alcohol_DH_Fams"/>
</dbReference>
<sequence>MKAAVIHKYGKPTVFTIKSLQEPMPRPDEVQIRVMASSVNPIDYKTRSGSIFFMSGFKFPRILGADFSGVVSACGSQVQHVKPGDEIYGFSSAATKGGAYAEVMCCPASKVALKPTLLNDHQAAAIPLAGLTAYQALHREGHISSGMRVLITGATGGVGHFAVQMAKAAGCHVTGVCHSRNTKLATTLGCDEVFPYDQSDFRNNDHHYDIIFDAVAKYGYWRCRRILKVNGTYISTIPSPSILLSKFSSRRQGRFISVHANTADLEIVGQLSNDGLVNPFIENIFPLSDIAQAHALSETSRVRGKIIIQIQD</sequence>
<evidence type="ECO:0000313" key="2">
    <source>
        <dbReference type="EMBL" id="OAB48057.1"/>
    </source>
</evidence>
<dbReference type="AlphaFoldDB" id="A0A168QQ16"/>
<dbReference type="SUPFAM" id="SSF51735">
    <property type="entry name" value="NAD(P)-binding Rossmann-fold domains"/>
    <property type="match status" value="1"/>
</dbReference>
<dbReference type="Gene3D" id="3.90.180.10">
    <property type="entry name" value="Medium-chain alcohol dehydrogenases, catalytic domain"/>
    <property type="match status" value="1"/>
</dbReference>
<dbReference type="CDD" id="cd08267">
    <property type="entry name" value="MDR1"/>
    <property type="match status" value="1"/>
</dbReference>
<proteinExistence type="predicted"/>